<evidence type="ECO:0000313" key="3">
    <source>
        <dbReference type="Proteomes" id="UP000008810"/>
    </source>
</evidence>
<sequence length="91" mass="9456">MRPQRIPTAKKISTTLELDPRNAARRGGGGALGIFLAQEELISDWALCLTQNSNTLYVEPCGSLSSSSAIAPCCGRAPAPAAATGGRRGRT</sequence>
<dbReference type="EnsemblPlants" id="PNT63068">
    <property type="protein sequence ID" value="PNT63068"/>
    <property type="gene ID" value="BRADI_4g11036v3"/>
</dbReference>
<name>A0A2K2CM13_BRADI</name>
<dbReference type="InParanoid" id="A0A2K2CM13"/>
<dbReference type="EMBL" id="CM000883">
    <property type="protein sequence ID" value="PNT63068.1"/>
    <property type="molecule type" value="Genomic_DNA"/>
</dbReference>
<reference evidence="2" key="3">
    <citation type="submission" date="2018-08" db="UniProtKB">
        <authorList>
            <consortium name="EnsemblPlants"/>
        </authorList>
    </citation>
    <scope>IDENTIFICATION</scope>
    <source>
        <strain evidence="2">cv. Bd21</strain>
    </source>
</reference>
<keyword evidence="3" id="KW-1185">Reference proteome</keyword>
<gene>
    <name evidence="1" type="ORF">BRADI_4g11036v3</name>
</gene>
<proteinExistence type="predicted"/>
<evidence type="ECO:0000313" key="1">
    <source>
        <dbReference type="EMBL" id="PNT63068.1"/>
    </source>
</evidence>
<evidence type="ECO:0000313" key="2">
    <source>
        <dbReference type="EnsemblPlants" id="PNT63068"/>
    </source>
</evidence>
<dbReference type="Proteomes" id="UP000008810">
    <property type="component" value="Chromosome 4"/>
</dbReference>
<protein>
    <submittedName>
        <fullName evidence="1 2">Uncharacterized protein</fullName>
    </submittedName>
</protein>
<organism evidence="1">
    <name type="scientific">Brachypodium distachyon</name>
    <name type="common">Purple false brome</name>
    <name type="synonym">Trachynia distachya</name>
    <dbReference type="NCBI Taxonomy" id="15368"/>
    <lineage>
        <taxon>Eukaryota</taxon>
        <taxon>Viridiplantae</taxon>
        <taxon>Streptophyta</taxon>
        <taxon>Embryophyta</taxon>
        <taxon>Tracheophyta</taxon>
        <taxon>Spermatophyta</taxon>
        <taxon>Magnoliopsida</taxon>
        <taxon>Liliopsida</taxon>
        <taxon>Poales</taxon>
        <taxon>Poaceae</taxon>
        <taxon>BOP clade</taxon>
        <taxon>Pooideae</taxon>
        <taxon>Stipodae</taxon>
        <taxon>Brachypodieae</taxon>
        <taxon>Brachypodium</taxon>
    </lineage>
</organism>
<reference evidence="1" key="2">
    <citation type="submission" date="2017-06" db="EMBL/GenBank/DDBJ databases">
        <title>WGS assembly of Brachypodium distachyon.</title>
        <authorList>
            <consortium name="The International Brachypodium Initiative"/>
            <person name="Lucas S."/>
            <person name="Harmon-Smith M."/>
            <person name="Lail K."/>
            <person name="Tice H."/>
            <person name="Grimwood J."/>
            <person name="Bruce D."/>
            <person name="Barry K."/>
            <person name="Shu S."/>
            <person name="Lindquist E."/>
            <person name="Wang M."/>
            <person name="Pitluck S."/>
            <person name="Vogel J.P."/>
            <person name="Garvin D.F."/>
            <person name="Mockler T.C."/>
            <person name="Schmutz J."/>
            <person name="Rokhsar D."/>
            <person name="Bevan M.W."/>
        </authorList>
    </citation>
    <scope>NUCLEOTIDE SEQUENCE</scope>
    <source>
        <strain evidence="1">Bd21</strain>
    </source>
</reference>
<dbReference type="Gramene" id="PNT63068">
    <property type="protein sequence ID" value="PNT63068"/>
    <property type="gene ID" value="BRADI_4g11036v3"/>
</dbReference>
<accession>A0A2K2CM13</accession>
<dbReference type="AlphaFoldDB" id="A0A2K2CM13"/>
<reference evidence="1 2" key="1">
    <citation type="journal article" date="2010" name="Nature">
        <title>Genome sequencing and analysis of the model grass Brachypodium distachyon.</title>
        <authorList>
            <consortium name="International Brachypodium Initiative"/>
        </authorList>
    </citation>
    <scope>NUCLEOTIDE SEQUENCE [LARGE SCALE GENOMIC DNA]</scope>
    <source>
        <strain evidence="1 2">Bd21</strain>
    </source>
</reference>